<protein>
    <submittedName>
        <fullName evidence="4">Class II aldolase/adducin family protein</fullName>
    </submittedName>
</protein>
<dbReference type="RefSeq" id="WP_344733199.1">
    <property type="nucleotide sequence ID" value="NZ_BAAAZH010000013.1"/>
</dbReference>
<keyword evidence="1" id="KW-0479">Metal-binding</keyword>
<dbReference type="InterPro" id="IPR001303">
    <property type="entry name" value="Aldolase_II/adducin_N"/>
</dbReference>
<name>A0ABP7XI70_9ACTN</name>
<dbReference type="Gene3D" id="3.40.225.10">
    <property type="entry name" value="Class II aldolase/adducin N-terminal domain"/>
    <property type="match status" value="1"/>
</dbReference>
<evidence type="ECO:0000313" key="5">
    <source>
        <dbReference type="Proteomes" id="UP001501495"/>
    </source>
</evidence>
<evidence type="ECO:0000313" key="4">
    <source>
        <dbReference type="EMBL" id="GAA4118377.1"/>
    </source>
</evidence>
<dbReference type="SUPFAM" id="SSF53639">
    <property type="entry name" value="AraD/HMP-PK domain-like"/>
    <property type="match status" value="1"/>
</dbReference>
<dbReference type="EMBL" id="BAAAZH010000013">
    <property type="protein sequence ID" value="GAA4118377.1"/>
    <property type="molecule type" value="Genomic_DNA"/>
</dbReference>
<evidence type="ECO:0000256" key="1">
    <source>
        <dbReference type="ARBA" id="ARBA00022723"/>
    </source>
</evidence>
<keyword evidence="5" id="KW-1185">Reference proteome</keyword>
<dbReference type="Pfam" id="PF00596">
    <property type="entry name" value="Aldolase_II"/>
    <property type="match status" value="1"/>
</dbReference>
<accession>A0ABP7XI70</accession>
<evidence type="ECO:0000259" key="3">
    <source>
        <dbReference type="SMART" id="SM01007"/>
    </source>
</evidence>
<dbReference type="PANTHER" id="PTHR22789">
    <property type="entry name" value="FUCULOSE PHOSPHATE ALDOLASE"/>
    <property type="match status" value="1"/>
</dbReference>
<feature type="domain" description="Class II aldolase/adducin N-terminal" evidence="3">
    <location>
        <begin position="15"/>
        <end position="191"/>
    </location>
</feature>
<keyword evidence="2" id="KW-0456">Lyase</keyword>
<dbReference type="InterPro" id="IPR036409">
    <property type="entry name" value="Aldolase_II/adducin_N_sf"/>
</dbReference>
<comment type="caution">
    <text evidence="4">The sequence shown here is derived from an EMBL/GenBank/DDBJ whole genome shotgun (WGS) entry which is preliminary data.</text>
</comment>
<organism evidence="4 5">
    <name type="scientific">Nocardioides fonticola</name>
    <dbReference type="NCBI Taxonomy" id="450363"/>
    <lineage>
        <taxon>Bacteria</taxon>
        <taxon>Bacillati</taxon>
        <taxon>Actinomycetota</taxon>
        <taxon>Actinomycetes</taxon>
        <taxon>Propionibacteriales</taxon>
        <taxon>Nocardioidaceae</taxon>
        <taxon>Nocardioides</taxon>
    </lineage>
</organism>
<evidence type="ECO:0000256" key="2">
    <source>
        <dbReference type="ARBA" id="ARBA00023239"/>
    </source>
</evidence>
<dbReference type="Proteomes" id="UP001501495">
    <property type="component" value="Unassembled WGS sequence"/>
</dbReference>
<dbReference type="SMART" id="SM01007">
    <property type="entry name" value="Aldolase_II"/>
    <property type="match status" value="1"/>
</dbReference>
<sequence length="231" mass="23273">MSAPAEPADPAAVADAVAAAARRLAAEGLLVGTAGNLSARVPGAEQVVVTGSGVALAACTAADTVLVGLDGTVLAGTLAPTSELDLHLGVYADRPEAGAVVHTHAPFSTAVACVLDELPVLHYQQLLLGGAIRVAPYATFGTPELADHVRAALAGRQAALMGNHGSVAVGADLEAAAENAVLLEWLAALHHRASALGTPRVLTEQEQTDVVLAALARSYGTPTPRLQEETP</sequence>
<reference evidence="5" key="1">
    <citation type="journal article" date="2019" name="Int. J. Syst. Evol. Microbiol.">
        <title>The Global Catalogue of Microorganisms (GCM) 10K type strain sequencing project: providing services to taxonomists for standard genome sequencing and annotation.</title>
        <authorList>
            <consortium name="The Broad Institute Genomics Platform"/>
            <consortium name="The Broad Institute Genome Sequencing Center for Infectious Disease"/>
            <person name="Wu L."/>
            <person name="Ma J."/>
        </authorList>
    </citation>
    <scope>NUCLEOTIDE SEQUENCE [LARGE SCALE GENOMIC DNA]</scope>
    <source>
        <strain evidence="5">JCM 16703</strain>
    </source>
</reference>
<gene>
    <name evidence="4" type="ORF">GCM10022215_19890</name>
</gene>
<proteinExistence type="predicted"/>
<dbReference type="PANTHER" id="PTHR22789:SF0">
    <property type="entry name" value="3-OXO-TETRONATE 4-PHOSPHATE DECARBOXYLASE-RELATED"/>
    <property type="match status" value="1"/>
</dbReference>
<dbReference type="InterPro" id="IPR050197">
    <property type="entry name" value="Aldolase_class_II_sugar_metab"/>
</dbReference>